<keyword evidence="8" id="KW-0445">Lipid transport</keyword>
<feature type="transmembrane region" description="Helical" evidence="12">
    <location>
        <begin position="1235"/>
        <end position="1254"/>
    </location>
</feature>
<feature type="transmembrane region" description="Helical" evidence="12">
    <location>
        <begin position="21"/>
        <end position="42"/>
    </location>
</feature>
<name>A0A8B8CJX5_CRAVI</name>
<feature type="transmembrane region" description="Helical" evidence="12">
    <location>
        <begin position="1308"/>
        <end position="1329"/>
    </location>
</feature>
<feature type="transmembrane region" description="Helical" evidence="12">
    <location>
        <begin position="447"/>
        <end position="469"/>
    </location>
</feature>
<keyword evidence="9 12" id="KW-0472">Membrane</keyword>
<dbReference type="RefSeq" id="XP_022316055.1">
    <property type="nucleotide sequence ID" value="XM_022460347.1"/>
</dbReference>
<feature type="domain" description="ABC transporter" evidence="13">
    <location>
        <begin position="527"/>
        <end position="760"/>
    </location>
</feature>
<comment type="catalytic activity">
    <reaction evidence="11">
        <text>cholesterol(in) + ATP + H2O = cholesterol(out) + ADP + phosphate + H(+)</text>
        <dbReference type="Rhea" id="RHEA:39051"/>
        <dbReference type="ChEBI" id="CHEBI:15377"/>
        <dbReference type="ChEBI" id="CHEBI:15378"/>
        <dbReference type="ChEBI" id="CHEBI:16113"/>
        <dbReference type="ChEBI" id="CHEBI:30616"/>
        <dbReference type="ChEBI" id="CHEBI:43474"/>
        <dbReference type="ChEBI" id="CHEBI:456216"/>
    </reaction>
    <physiologicalReaction direction="left-to-right" evidence="11">
        <dbReference type="Rhea" id="RHEA:39052"/>
    </physiologicalReaction>
</comment>
<evidence type="ECO:0000256" key="10">
    <source>
        <dbReference type="ARBA" id="ARBA00023180"/>
    </source>
</evidence>
<dbReference type="GO" id="GO:0140359">
    <property type="term" value="F:ABC-type transporter activity"/>
    <property type="evidence" value="ECO:0007669"/>
    <property type="project" value="InterPro"/>
</dbReference>
<dbReference type="PROSITE" id="PS00211">
    <property type="entry name" value="ABC_TRANSPORTER_1"/>
    <property type="match status" value="1"/>
</dbReference>
<dbReference type="FunFam" id="3.40.50.300:FF:000465">
    <property type="entry name" value="ATP-binding cassette, sub-family A (ABC1), member 3"/>
    <property type="match status" value="1"/>
</dbReference>
<dbReference type="InterPro" id="IPR013525">
    <property type="entry name" value="ABC2_TM"/>
</dbReference>
<dbReference type="InterPro" id="IPR017871">
    <property type="entry name" value="ABC_transporter-like_CS"/>
</dbReference>
<keyword evidence="6" id="KW-0067">ATP-binding</keyword>
<accession>A0A8B8CJX5</accession>
<dbReference type="GeneID" id="111119830"/>
<dbReference type="CDD" id="cd03263">
    <property type="entry name" value="ABC_subfamily_A"/>
    <property type="match status" value="2"/>
</dbReference>
<feature type="transmembrane region" description="Helical" evidence="12">
    <location>
        <begin position="374"/>
        <end position="391"/>
    </location>
</feature>
<dbReference type="GO" id="GO:0005737">
    <property type="term" value="C:cytoplasm"/>
    <property type="evidence" value="ECO:0007669"/>
    <property type="project" value="UniProtKB-ARBA"/>
</dbReference>
<dbReference type="InterPro" id="IPR027417">
    <property type="entry name" value="P-loop_NTPase"/>
</dbReference>
<dbReference type="InterPro" id="IPR003593">
    <property type="entry name" value="AAA+_ATPase"/>
</dbReference>
<dbReference type="Pfam" id="PF00005">
    <property type="entry name" value="ABC_tran"/>
    <property type="match status" value="2"/>
</dbReference>
<comment type="subcellular location">
    <subcellularLocation>
        <location evidence="1">Endomembrane system</location>
        <topology evidence="1">Multi-pass membrane protein</topology>
    </subcellularLocation>
</comment>
<keyword evidence="2" id="KW-0813">Transport</keyword>
<dbReference type="FunFam" id="3.40.50.300:FF:000327">
    <property type="entry name" value="ATP-binding cassette sub-family A member 3"/>
    <property type="match status" value="1"/>
</dbReference>
<evidence type="ECO:0000256" key="9">
    <source>
        <dbReference type="ARBA" id="ARBA00023136"/>
    </source>
</evidence>
<keyword evidence="10" id="KW-0325">Glycoprotein</keyword>
<keyword evidence="4" id="KW-0677">Repeat</keyword>
<dbReference type="GO" id="GO:0005524">
    <property type="term" value="F:ATP binding"/>
    <property type="evidence" value="ECO:0007669"/>
    <property type="project" value="UniProtKB-KW"/>
</dbReference>
<feature type="transmembrane region" description="Helical" evidence="12">
    <location>
        <begin position="1172"/>
        <end position="1194"/>
    </location>
</feature>
<keyword evidence="5" id="KW-0547">Nucleotide-binding</keyword>
<dbReference type="SUPFAM" id="SSF52540">
    <property type="entry name" value="P-loop containing nucleoside triphosphate hydrolases"/>
    <property type="match status" value="2"/>
</dbReference>
<evidence type="ECO:0000256" key="8">
    <source>
        <dbReference type="ARBA" id="ARBA00023055"/>
    </source>
</evidence>
<evidence type="ECO:0000313" key="15">
    <source>
        <dbReference type="RefSeq" id="XP_022316055.1"/>
    </source>
</evidence>
<feature type="transmembrane region" description="Helical" evidence="12">
    <location>
        <begin position="303"/>
        <end position="323"/>
    </location>
</feature>
<dbReference type="GO" id="GO:0012505">
    <property type="term" value="C:endomembrane system"/>
    <property type="evidence" value="ECO:0007669"/>
    <property type="project" value="UniProtKB-SubCell"/>
</dbReference>
<organism evidence="14 15">
    <name type="scientific">Crassostrea virginica</name>
    <name type="common">Eastern oyster</name>
    <dbReference type="NCBI Taxonomy" id="6565"/>
    <lineage>
        <taxon>Eukaryota</taxon>
        <taxon>Metazoa</taxon>
        <taxon>Spiralia</taxon>
        <taxon>Lophotrochozoa</taxon>
        <taxon>Mollusca</taxon>
        <taxon>Bivalvia</taxon>
        <taxon>Autobranchia</taxon>
        <taxon>Pteriomorphia</taxon>
        <taxon>Ostreida</taxon>
        <taxon>Ostreoidea</taxon>
        <taxon>Ostreidae</taxon>
        <taxon>Crassostrea</taxon>
    </lineage>
</organism>
<evidence type="ECO:0000313" key="14">
    <source>
        <dbReference type="Proteomes" id="UP000694844"/>
    </source>
</evidence>
<evidence type="ECO:0000259" key="13">
    <source>
        <dbReference type="PROSITE" id="PS50893"/>
    </source>
</evidence>
<keyword evidence="3 12" id="KW-0812">Transmembrane</keyword>
<evidence type="ECO:0000256" key="1">
    <source>
        <dbReference type="ARBA" id="ARBA00004127"/>
    </source>
</evidence>
<feature type="domain" description="ABC transporter" evidence="13">
    <location>
        <begin position="1404"/>
        <end position="1634"/>
    </location>
</feature>
<dbReference type="Pfam" id="PF23321">
    <property type="entry name" value="R1_ABCA1"/>
    <property type="match status" value="1"/>
</dbReference>
<dbReference type="Gene3D" id="3.40.50.300">
    <property type="entry name" value="P-loop containing nucleotide triphosphate hydrolases"/>
    <property type="match status" value="2"/>
</dbReference>
<dbReference type="KEGG" id="cvn:111119830"/>
<dbReference type="GO" id="GO:0016020">
    <property type="term" value="C:membrane"/>
    <property type="evidence" value="ECO:0007669"/>
    <property type="project" value="InterPro"/>
</dbReference>
<dbReference type="GO" id="GO:0005319">
    <property type="term" value="F:lipid transporter activity"/>
    <property type="evidence" value="ECO:0007669"/>
    <property type="project" value="TreeGrafter"/>
</dbReference>
<reference evidence="15" key="1">
    <citation type="submission" date="2025-08" db="UniProtKB">
        <authorList>
            <consortium name="RefSeq"/>
        </authorList>
    </citation>
    <scope>IDENTIFICATION</scope>
    <source>
        <tissue evidence="15">Whole sample</tissue>
    </source>
</reference>
<dbReference type="PROSITE" id="PS50893">
    <property type="entry name" value="ABC_TRANSPORTER_2"/>
    <property type="match status" value="2"/>
</dbReference>
<evidence type="ECO:0000256" key="11">
    <source>
        <dbReference type="ARBA" id="ARBA00050894"/>
    </source>
</evidence>
<evidence type="ECO:0000256" key="6">
    <source>
        <dbReference type="ARBA" id="ARBA00022840"/>
    </source>
</evidence>
<proteinExistence type="predicted"/>
<evidence type="ECO:0000256" key="2">
    <source>
        <dbReference type="ARBA" id="ARBA00022448"/>
    </source>
</evidence>
<feature type="transmembrane region" description="Helical" evidence="12">
    <location>
        <begin position="343"/>
        <end position="367"/>
    </location>
</feature>
<dbReference type="InterPro" id="IPR026082">
    <property type="entry name" value="ABCA"/>
</dbReference>
<keyword evidence="7 12" id="KW-1133">Transmembrane helix</keyword>
<dbReference type="SMART" id="SM00382">
    <property type="entry name" value="AAA"/>
    <property type="match status" value="2"/>
</dbReference>
<dbReference type="GO" id="GO:0016887">
    <property type="term" value="F:ATP hydrolysis activity"/>
    <property type="evidence" value="ECO:0007669"/>
    <property type="project" value="InterPro"/>
</dbReference>
<feature type="transmembrane region" description="Helical" evidence="12">
    <location>
        <begin position="1141"/>
        <end position="1160"/>
    </location>
</feature>
<evidence type="ECO:0000256" key="7">
    <source>
        <dbReference type="ARBA" id="ARBA00022989"/>
    </source>
</evidence>
<evidence type="ECO:0000256" key="12">
    <source>
        <dbReference type="SAM" id="Phobius"/>
    </source>
</evidence>
<dbReference type="Proteomes" id="UP000694844">
    <property type="component" value="Chromosome 2"/>
</dbReference>
<feature type="transmembrane region" description="Helical" evidence="12">
    <location>
        <begin position="1091"/>
        <end position="1111"/>
    </location>
</feature>
<dbReference type="OrthoDB" id="6512918at2759"/>
<dbReference type="PANTHER" id="PTHR19229:SF250">
    <property type="entry name" value="ABC TRANSPORTER DOMAIN-CONTAINING PROTEIN-RELATED"/>
    <property type="match status" value="1"/>
</dbReference>
<gene>
    <name evidence="15" type="primary">LOC111119830</name>
</gene>
<protein>
    <submittedName>
        <fullName evidence="15">ATP-binding cassette sub-family A member 3-like</fullName>
    </submittedName>
</protein>
<keyword evidence="14" id="KW-1185">Reference proteome</keyword>
<dbReference type="PANTHER" id="PTHR19229">
    <property type="entry name" value="ATP-BINDING CASSETTE TRANSPORTER SUBFAMILY A ABCA"/>
    <property type="match status" value="1"/>
</dbReference>
<feature type="transmembrane region" description="Helical" evidence="12">
    <location>
        <begin position="1200"/>
        <end position="1223"/>
    </location>
</feature>
<sequence>MGQANKFLLLLWKNYLIQRRKIFTTLLEIALPTFFGLILVLIRLRVTGEQVPNGMNWSACSDLYSMPRSYSYPKKIAFTPDNPLTRSVMAKVNKSMKYFTDVQAFESEDEMVSFLIFANKTVNNTAHYLGGIVFDINTKDSQFGDQISYKIRLSSFPRHGRGTGNLNPAKQDKEWFTEFMFPLYQVLGPRDNSSKCGSVPGYYKEGFLALQTNINRAIYESVIGNDTTGNQRLSELEDNIQLKRHPYPPYNDDKFVLVIQQQFPLILILSFVLVALNVVKDVVHEKERKLKESMKMMGLNSWLHWAAWFTKYFIFLLITSAIMTLFLTMNTNEGRVIGKTNPFIIFLFLLCFSMATIAFCFLVSSFFSKANSGAAAGGILFFLSYIPYLFLQQRYATLSWGAKIASSLVSNIAMSYGGQVIGMFEGTGAGIQWSTIDKGASVDDDFAMLHIMVMLLVDTVLYMMLTVYIEGVFPGEYGTPLKWYFPLTKSYWCGTTATDDVPDDKRISIGQNPSFFETDPVGIRAGIQIRNLRRVFGKKENSKVAVAGMSLDLYEGQITALLGHNGAGKTTTMSMLTGFLPPSSGTAIVNGYDIREDIGNVRSSLGLCPQHDVLFDTMTVEEHLTFFAKLKGCPSNKVEQEVEDMLVAINLTNKRKAASKTLSGGMKRKLSVGIALIAGSKVVILDEPSSGLDPDARRQIWTVLQKNRAGRTMLLTTHFMDEADLLGDRIAIMADGILKCCGSSLFLKNKYGAGYHMILVKEPKCNVEQVLATVKKYVKNAEQESNIGAELSFRLPHDSTATFPALFDDLDSNKQKYGVSSYGVSVTTMEEVFIRVGEGTDKSLNGIPGHHRNNVHENIDLDLTINGGHSDFDFAADGEHNKNTTLQGQQFYGMFVKRALHTARNKLVSATQVLIPLFYTIMALIVVKTFPGPHDSQALILTVEKYGENTIAFSDNGYVNQSLIGQFYANQFQSSKDHVTYINSVEGYTKNPNLNDYLFQKGINNPGLYNLEYAVGADFTRHQNSVVATGYFNNQGYHAPAISLATLANAVLQYITNSSKFTLTTVNHPLPRTEEQKIREETQGSTTGFTIAFNFVFGMAFLSSSFVLFLIKERATKAKHIQFVSGVQPLTFWASTFCWDLINYMIPCCILLFVLWAFGIEAYYISGHSAHILLLLFLHGWAMLPFMYLLSFIFNVPSSGFVWLTMFNILAGDATVLAVGILGIPQLGLKDLANVLEWIFLVFLPNFCLGQGLMDYYSNWEFLDSCQEYKQFCTLFPNPCCGPINGQCGELGCVYYNDNYLGWEKNGIGRMLVFLFVQGLMYFTVLLFVESNLFKSIIYYLKSGKVEENGRPHSSSETTPLLQGERHLLAKQPRHYQISQVQEDSDVAAERERLAKSHFLTDSLILQGVTKYYGEYLAVNHISVGIPQGECFGLLGINGAGKTTTFKTLTGDEIMTSGEALLNGHSVKSELAMVRQNLGYCPQYDALIDQMTGRETLFMFARLRGVQEQRIPGIVEGLMAALLFEEHADKLVKAYSGGNKRKLSTAVALVGNPKVVFLDEPTTGMDPVARRYLWNALIKVRDTGRTLVLTTHSMEECEALCTRLAIMVNGEFRCLGSTQHLKDKFGQGYTLLARIAFTETGEAPDIQPFMNFVQQKFPGSELKDMHQGTVTYHIARNSDVSLGGIFGILESAKSEFHIEDYSVSQTTLEQVFINFARSQIPPREVNHGCCNGCCSCLCCCRTHTHDE</sequence>
<evidence type="ECO:0000256" key="3">
    <source>
        <dbReference type="ARBA" id="ARBA00022692"/>
    </source>
</evidence>
<evidence type="ECO:0000256" key="5">
    <source>
        <dbReference type="ARBA" id="ARBA00022741"/>
    </source>
</evidence>
<dbReference type="Pfam" id="PF12698">
    <property type="entry name" value="ABC2_membrane_3"/>
    <property type="match status" value="2"/>
</dbReference>
<feature type="transmembrane region" description="Helical" evidence="12">
    <location>
        <begin position="263"/>
        <end position="283"/>
    </location>
</feature>
<dbReference type="InterPro" id="IPR056264">
    <property type="entry name" value="R2_ABCA1-4-like"/>
</dbReference>
<evidence type="ECO:0000256" key="4">
    <source>
        <dbReference type="ARBA" id="ARBA00022737"/>
    </source>
</evidence>
<dbReference type="InterPro" id="IPR003439">
    <property type="entry name" value="ABC_transporter-like_ATP-bd"/>
</dbReference>